<dbReference type="OrthoDB" id="1111222at2"/>
<dbReference type="InterPro" id="IPR025646">
    <property type="entry name" value="DUF4350"/>
</dbReference>
<evidence type="ECO:0000256" key="1">
    <source>
        <dbReference type="SAM" id="Phobius"/>
    </source>
</evidence>
<sequence length="405" mass="47369">MSNKYKVLAGVLLLALALVIYMESGEKDEVNWFQSYSKTDKIPYGTYVVHDLLSNSRTQDNFKEVRQPPYEFLDDSTTVSGTYLFINQYILFDEAESKKLLSWVSKGNTLFIASRGIGETILDTLNLSTDLFYDLDNLERKPLVNLVNPALHRERPFYLDRETTAGYFDQVDTLATVALGEFSLMVDKDTLHMEEPRVNFVKQSFGDGEILIHLMPEVFTNYFVLRENNYKYTQNVLSYLDQDKDLLWDNHHKNGKTVYSSPLYIFLKNRYLKWAYYILLIGTVLWVIFEGRRKQRAIPIVKPLPNQTLTFTKTIAGMYFDKKDHKSIAIHQINHFLEFVRGTYNLDTNFINDEFIKKLALKSDNTLEETRLLINYIVSLRSRQALTQEELLELNKRIEAFKKQN</sequence>
<keyword evidence="1" id="KW-0472">Membrane</keyword>
<feature type="domain" description="DUF4350" evidence="2">
    <location>
        <begin position="40"/>
        <end position="237"/>
    </location>
</feature>
<dbReference type="Proteomes" id="UP000030140">
    <property type="component" value="Unassembled WGS sequence"/>
</dbReference>
<protein>
    <recommendedName>
        <fullName evidence="2">DUF4350 domain-containing protein</fullName>
    </recommendedName>
</protein>
<reference evidence="3 4" key="1">
    <citation type="submission" date="2014-10" db="EMBL/GenBank/DDBJ databases">
        <title>Draft genome sequence of the proteorhodopsin-containing marine bacterium Dokdonia donghaensis.</title>
        <authorList>
            <person name="Gomez-Consarnau L."/>
            <person name="Gonzalez J.M."/>
            <person name="Riedel T."/>
            <person name="Jaenicke S."/>
            <person name="Wagner-Doebler I."/>
            <person name="Fuhrman J.A."/>
        </authorList>
    </citation>
    <scope>NUCLEOTIDE SEQUENCE [LARGE SCALE GENOMIC DNA]</scope>
    <source>
        <strain evidence="3 4">DSW-1</strain>
    </source>
</reference>
<keyword evidence="1" id="KW-1133">Transmembrane helix</keyword>
<dbReference type="RefSeq" id="WP_035324948.1">
    <property type="nucleotide sequence ID" value="NZ_CP015125.1"/>
</dbReference>
<evidence type="ECO:0000313" key="3">
    <source>
        <dbReference type="EMBL" id="KGO05927.1"/>
    </source>
</evidence>
<dbReference type="PATRIC" id="fig|1300343.5.peg.1922"/>
<accession>A0A0A2GRX7</accession>
<keyword evidence="1" id="KW-0812">Transmembrane</keyword>
<name>A0A0A2GRX7_9FLAO</name>
<organism evidence="3 4">
    <name type="scientific">Dokdonia donghaensis DSW-1</name>
    <dbReference type="NCBI Taxonomy" id="1300343"/>
    <lineage>
        <taxon>Bacteria</taxon>
        <taxon>Pseudomonadati</taxon>
        <taxon>Bacteroidota</taxon>
        <taxon>Flavobacteriia</taxon>
        <taxon>Flavobacteriales</taxon>
        <taxon>Flavobacteriaceae</taxon>
        <taxon>Dokdonia</taxon>
    </lineage>
</organism>
<evidence type="ECO:0000313" key="4">
    <source>
        <dbReference type="Proteomes" id="UP000030140"/>
    </source>
</evidence>
<dbReference type="AlphaFoldDB" id="A0A0A2GRX7"/>
<dbReference type="Pfam" id="PF14258">
    <property type="entry name" value="DUF4350"/>
    <property type="match status" value="1"/>
</dbReference>
<keyword evidence="4" id="KW-1185">Reference proteome</keyword>
<dbReference type="EMBL" id="JSAQ01000001">
    <property type="protein sequence ID" value="KGO05927.1"/>
    <property type="molecule type" value="Genomic_DNA"/>
</dbReference>
<feature type="transmembrane region" description="Helical" evidence="1">
    <location>
        <begin position="271"/>
        <end position="289"/>
    </location>
</feature>
<gene>
    <name evidence="3" type="ORF">NV36_03085</name>
</gene>
<dbReference type="KEGG" id="ddo:I597_1913"/>
<comment type="caution">
    <text evidence="3">The sequence shown here is derived from an EMBL/GenBank/DDBJ whole genome shotgun (WGS) entry which is preliminary data.</text>
</comment>
<proteinExistence type="predicted"/>
<evidence type="ECO:0000259" key="2">
    <source>
        <dbReference type="Pfam" id="PF14258"/>
    </source>
</evidence>